<name>A0A8J4UVG6_9MYCE</name>
<keyword evidence="3" id="KW-1185">Reference proteome</keyword>
<dbReference type="EMBL" id="AJWJ01000894">
    <property type="protein sequence ID" value="KAF2068640.1"/>
    <property type="molecule type" value="Genomic_DNA"/>
</dbReference>
<dbReference type="SUPFAM" id="SSF52058">
    <property type="entry name" value="L domain-like"/>
    <property type="match status" value="1"/>
</dbReference>
<reference evidence="2" key="1">
    <citation type="submission" date="2020-01" db="EMBL/GenBank/DDBJ databases">
        <title>Development of genomics and gene disruption for Polysphondylium violaceum indicates a role for the polyketide synthase stlB in stalk morphogenesis.</title>
        <authorList>
            <person name="Narita B."/>
            <person name="Kawabe Y."/>
            <person name="Kin K."/>
            <person name="Saito T."/>
            <person name="Gibbs R."/>
            <person name="Kuspa A."/>
            <person name="Muzny D."/>
            <person name="Queller D."/>
            <person name="Richards S."/>
            <person name="Strassman J."/>
            <person name="Sucgang R."/>
            <person name="Worley K."/>
            <person name="Schaap P."/>
        </authorList>
    </citation>
    <scope>NUCLEOTIDE SEQUENCE</scope>
    <source>
        <strain evidence="2">QSvi11</strain>
    </source>
</reference>
<keyword evidence="1" id="KW-0677">Repeat</keyword>
<dbReference type="PANTHER" id="PTHR32134">
    <property type="entry name" value="FNIP REPEAT-CONTAINING PROTEIN"/>
    <property type="match status" value="1"/>
</dbReference>
<dbReference type="AlphaFoldDB" id="A0A8J4UVG6"/>
<dbReference type="Pfam" id="PF05725">
    <property type="entry name" value="FNIP"/>
    <property type="match status" value="5"/>
</dbReference>
<dbReference type="Proteomes" id="UP000695562">
    <property type="component" value="Unassembled WGS sequence"/>
</dbReference>
<comment type="caution">
    <text evidence="2">The sequence shown here is derived from an EMBL/GenBank/DDBJ whole genome shotgun (WGS) entry which is preliminary data.</text>
</comment>
<accession>A0A8J4UVG6</accession>
<dbReference type="OrthoDB" id="29321at2759"/>
<evidence type="ECO:0008006" key="4">
    <source>
        <dbReference type="Google" id="ProtNLM"/>
    </source>
</evidence>
<dbReference type="InterPro" id="IPR008615">
    <property type="entry name" value="FNIP"/>
</dbReference>
<dbReference type="PANTHER" id="PTHR32134:SF169">
    <property type="entry name" value="FNIP REPEAT-CONTAINING PROTEIN-RELATED"/>
    <property type="match status" value="1"/>
</dbReference>
<protein>
    <recommendedName>
        <fullName evidence="4">FNIP repeat-containing protein</fullName>
    </recommendedName>
</protein>
<evidence type="ECO:0000313" key="3">
    <source>
        <dbReference type="Proteomes" id="UP000695562"/>
    </source>
</evidence>
<dbReference type="InterPro" id="IPR051251">
    <property type="entry name" value="STK_FNIP-Repeat"/>
</dbReference>
<evidence type="ECO:0000256" key="1">
    <source>
        <dbReference type="ARBA" id="ARBA00022737"/>
    </source>
</evidence>
<sequence>MDNNNHKLIINSKNVIWDRSNSPIEFDEDQIFSFNVKYDRSLEFQVPDGIKNVTIELNHYKRNITPPTIPETIKFLTLSLSVGFENIQKQYYDEIVEFVKRIHIPSTVCFLTIKIYGFSKNEDEMLFLRELVSVEQRVVKKSRKLNNNTKETTAAVDVSVIPSTVKTLSLPRVDQFILDSLPTTLENLITQYQMTDSELNVIWVARFNRSYASDVLINFPATLKCLALKQLYARGSHSLFNRQQDRFVEYRDENPHYAYRSISYTPGNKVPDTVVYLKLDEMGRTKCGTFPSMLKYLEVSLNYLFTYKGYIPKSVEYLKVTFDNLQHDNIPILVPSTLKYLDIPQSFEKNIQVVDEKDYYSHSTVTTDNTSLKSLVFPLEYNQDIAPHSLPVGIQELILSNYAVNTKTIIPPTVTKLTLNIAHYDEFRLPVEQYPTTLAYLGVNNFNASIDLAIVEETINNVFNKPTYASIEKKMKDYSGFIMINSLVVKHLDGIGQITIDKCVLFYKRFFRYPPPNIDRLDRMFDYKRVEKEFNQHHLETQGPVVAESLPLLDVTDLTLSYEHNKSILSKLIEQPQILQPIDDSNQRFNYSIPLSPNSDLFFFVFRNKYLKNIVLQKLINPSLDGDVIVLGKPVMGSTTILVNEPKTVWNFSVPGKATKIVVHSPILTSLSKTIPPKIAKLMDGKYHVHLKTKPIPSDTTHLIWPLNEAIQPGTLPNGLMSIVFNDSYNQPILANTIPNSVLSIRFGISFKVDLDLVCFPPNLHYLYLSMLYDKKISPSTLPNSLKLLEIGDTQSDDYSFLPPNCDHLSIIINPANRYKNIVYGANYSTRPLDFSSIPSHIKYLKVTFGPRKNFRQMISKLFIPKTLLSFTGQKDAFSGTFRVRRKDNINDNENENGNLIKKPTLSLLTPTTRINESINLHIVVEKNDIVKPNTLIDQIKSVHFGSNFNQTILPNTFPNSIESITFGYHFAQSFISNVFPVNLKKLVLGFSYNKPIDIFGSLLNLDELELGFSFQQELTNETLPRNLKKLVFVSGYYHKKLLDWIPPSVTDLTLGYKNSDEKKFILPLDQLPESITRLSLGDNQHIKSATLIPSFIKHLRLGPCLEYDGPLPPTLESLELGKAHNYPLHLILPIKNNYL</sequence>
<evidence type="ECO:0000313" key="2">
    <source>
        <dbReference type="EMBL" id="KAF2068640.1"/>
    </source>
</evidence>
<proteinExistence type="predicted"/>
<gene>
    <name evidence="2" type="ORF">CYY_010036</name>
</gene>
<organism evidence="2 3">
    <name type="scientific">Polysphondylium violaceum</name>
    <dbReference type="NCBI Taxonomy" id="133409"/>
    <lineage>
        <taxon>Eukaryota</taxon>
        <taxon>Amoebozoa</taxon>
        <taxon>Evosea</taxon>
        <taxon>Eumycetozoa</taxon>
        <taxon>Dictyostelia</taxon>
        <taxon>Dictyosteliales</taxon>
        <taxon>Dictyosteliaceae</taxon>
        <taxon>Polysphondylium</taxon>
    </lineage>
</organism>